<feature type="domain" description="ABC transmembrane type-1" evidence="9">
    <location>
        <begin position="95"/>
        <end position="301"/>
    </location>
</feature>
<comment type="subcellular location">
    <subcellularLocation>
        <location evidence="1 8">Cell membrane</location>
        <topology evidence="1 8">Multi-pass membrane protein</topology>
    </subcellularLocation>
</comment>
<keyword evidence="5 8" id="KW-0812">Transmembrane</keyword>
<dbReference type="InterPro" id="IPR035906">
    <property type="entry name" value="MetI-like_sf"/>
</dbReference>
<dbReference type="SUPFAM" id="SSF161098">
    <property type="entry name" value="MetI-like"/>
    <property type="match status" value="1"/>
</dbReference>
<sequence length="313" mass="35239">MAQAPDTPLAPGALEHELEQADSRSRWLLSLPAIVIITLFATAPLLVMVLYSFLTPGDYGNVIWKFSTEGWTNVLMQRDIFDDTLIWADAHLSIFWRSVKLSLITTLLTLIFGLPTAWFVATRPKGQRELWLFLVTVPFWTNLLVRTIAIQELIRAEGVINNVLIFLHIIDEPIQMMFTDFAIGFGMTYVYLPLMVLPVYAAVEKLDFRLVEAAHDLYASRWTAFRRIILPMIKPGIIAGSILVFIPCLGAYVTPRVLGGGKNLMFGNLIELQFGAGRNWPLGAALSFTLMAIVMVALVYYVRLTSREEKTDV</sequence>
<dbReference type="GO" id="GO:0055085">
    <property type="term" value="P:transmembrane transport"/>
    <property type="evidence" value="ECO:0007669"/>
    <property type="project" value="InterPro"/>
</dbReference>
<evidence type="ECO:0000256" key="2">
    <source>
        <dbReference type="ARBA" id="ARBA00007069"/>
    </source>
</evidence>
<comment type="caution">
    <text evidence="10">The sequence shown here is derived from an EMBL/GenBank/DDBJ whole genome shotgun (WGS) entry which is preliminary data.</text>
</comment>
<keyword evidence="4" id="KW-1003">Cell membrane</keyword>
<keyword evidence="7 8" id="KW-0472">Membrane</keyword>
<feature type="transmembrane region" description="Helical" evidence="8">
    <location>
        <begin position="236"/>
        <end position="254"/>
    </location>
</feature>
<comment type="similarity">
    <text evidence="2">Belongs to the binding-protein-dependent transport system permease family. CysTW subfamily.</text>
</comment>
<gene>
    <name evidence="10" type="ORF">GCM10010961_21780</name>
</gene>
<evidence type="ECO:0000256" key="8">
    <source>
        <dbReference type="RuleBase" id="RU363032"/>
    </source>
</evidence>
<evidence type="ECO:0000256" key="4">
    <source>
        <dbReference type="ARBA" id="ARBA00022475"/>
    </source>
</evidence>
<keyword evidence="11" id="KW-1185">Reference proteome</keyword>
<name>A0A8J3H8J4_9RHOB</name>
<dbReference type="Gene3D" id="1.10.3720.10">
    <property type="entry name" value="MetI-like"/>
    <property type="match status" value="1"/>
</dbReference>
<evidence type="ECO:0000313" key="11">
    <source>
        <dbReference type="Proteomes" id="UP000611500"/>
    </source>
</evidence>
<dbReference type="EMBL" id="BNAP01000007">
    <property type="protein sequence ID" value="GHG90814.1"/>
    <property type="molecule type" value="Genomic_DNA"/>
</dbReference>
<feature type="transmembrane region" description="Helical" evidence="8">
    <location>
        <begin position="282"/>
        <end position="302"/>
    </location>
</feature>
<reference evidence="10" key="1">
    <citation type="journal article" date="2014" name="Int. J. Syst. Evol. Microbiol.">
        <title>Complete genome sequence of Corynebacterium casei LMG S-19264T (=DSM 44701T), isolated from a smear-ripened cheese.</title>
        <authorList>
            <consortium name="US DOE Joint Genome Institute (JGI-PGF)"/>
            <person name="Walter F."/>
            <person name="Albersmeier A."/>
            <person name="Kalinowski J."/>
            <person name="Ruckert C."/>
        </authorList>
    </citation>
    <scope>NUCLEOTIDE SEQUENCE</scope>
    <source>
        <strain evidence="10">CGMCC 1.7081</strain>
    </source>
</reference>
<evidence type="ECO:0000256" key="5">
    <source>
        <dbReference type="ARBA" id="ARBA00022692"/>
    </source>
</evidence>
<dbReference type="CDD" id="cd06261">
    <property type="entry name" value="TM_PBP2"/>
    <property type="match status" value="1"/>
</dbReference>
<feature type="transmembrane region" description="Helical" evidence="8">
    <location>
        <begin position="27"/>
        <end position="54"/>
    </location>
</feature>
<evidence type="ECO:0000256" key="3">
    <source>
        <dbReference type="ARBA" id="ARBA00022448"/>
    </source>
</evidence>
<evidence type="ECO:0000256" key="7">
    <source>
        <dbReference type="ARBA" id="ARBA00023136"/>
    </source>
</evidence>
<dbReference type="PANTHER" id="PTHR42929:SF1">
    <property type="entry name" value="INNER MEMBRANE ABC TRANSPORTER PERMEASE PROTEIN YDCU-RELATED"/>
    <property type="match status" value="1"/>
</dbReference>
<feature type="transmembrane region" description="Helical" evidence="8">
    <location>
        <begin position="130"/>
        <end position="149"/>
    </location>
</feature>
<feature type="transmembrane region" description="Helical" evidence="8">
    <location>
        <begin position="181"/>
        <end position="203"/>
    </location>
</feature>
<feature type="transmembrane region" description="Helical" evidence="8">
    <location>
        <begin position="101"/>
        <end position="121"/>
    </location>
</feature>
<dbReference type="Pfam" id="PF00528">
    <property type="entry name" value="BPD_transp_1"/>
    <property type="match status" value="1"/>
</dbReference>
<dbReference type="InterPro" id="IPR000515">
    <property type="entry name" value="MetI-like"/>
</dbReference>
<protein>
    <submittedName>
        <fullName evidence="10">ABC transporter permease</fullName>
    </submittedName>
</protein>
<organism evidence="10 11">
    <name type="scientific">Pseudodonghicola xiamenensis</name>
    <dbReference type="NCBI Taxonomy" id="337702"/>
    <lineage>
        <taxon>Bacteria</taxon>
        <taxon>Pseudomonadati</taxon>
        <taxon>Pseudomonadota</taxon>
        <taxon>Alphaproteobacteria</taxon>
        <taxon>Rhodobacterales</taxon>
        <taxon>Paracoccaceae</taxon>
        <taxon>Pseudodonghicola</taxon>
    </lineage>
</organism>
<dbReference type="RefSeq" id="WP_051312371.1">
    <property type="nucleotide sequence ID" value="NZ_BNAP01000007.1"/>
</dbReference>
<dbReference type="GO" id="GO:0005886">
    <property type="term" value="C:plasma membrane"/>
    <property type="evidence" value="ECO:0007669"/>
    <property type="project" value="UniProtKB-SubCell"/>
</dbReference>
<evidence type="ECO:0000313" key="10">
    <source>
        <dbReference type="EMBL" id="GHG90814.1"/>
    </source>
</evidence>
<evidence type="ECO:0000256" key="6">
    <source>
        <dbReference type="ARBA" id="ARBA00022989"/>
    </source>
</evidence>
<dbReference type="PROSITE" id="PS50928">
    <property type="entry name" value="ABC_TM1"/>
    <property type="match status" value="1"/>
</dbReference>
<evidence type="ECO:0000256" key="1">
    <source>
        <dbReference type="ARBA" id="ARBA00004651"/>
    </source>
</evidence>
<keyword evidence="6 8" id="KW-1133">Transmembrane helix</keyword>
<reference evidence="10" key="2">
    <citation type="submission" date="2020-09" db="EMBL/GenBank/DDBJ databases">
        <authorList>
            <person name="Sun Q."/>
            <person name="Zhou Y."/>
        </authorList>
    </citation>
    <scope>NUCLEOTIDE SEQUENCE</scope>
    <source>
        <strain evidence="10">CGMCC 1.7081</strain>
    </source>
</reference>
<accession>A0A8J3H8J4</accession>
<dbReference type="AlphaFoldDB" id="A0A8J3H8J4"/>
<dbReference type="Proteomes" id="UP000611500">
    <property type="component" value="Unassembled WGS sequence"/>
</dbReference>
<proteinExistence type="inferred from homology"/>
<evidence type="ECO:0000259" key="9">
    <source>
        <dbReference type="PROSITE" id="PS50928"/>
    </source>
</evidence>
<dbReference type="PANTHER" id="PTHR42929">
    <property type="entry name" value="INNER MEMBRANE ABC TRANSPORTER PERMEASE PROTEIN YDCU-RELATED-RELATED"/>
    <property type="match status" value="1"/>
</dbReference>
<keyword evidence="3 8" id="KW-0813">Transport</keyword>